<dbReference type="Pfam" id="PF00078">
    <property type="entry name" value="RVT_1"/>
    <property type="match status" value="1"/>
</dbReference>
<evidence type="ECO:0000259" key="2">
    <source>
        <dbReference type="PROSITE" id="PS50878"/>
    </source>
</evidence>
<evidence type="ECO:0000313" key="3">
    <source>
        <dbReference type="EMBL" id="KAH9364736.1"/>
    </source>
</evidence>
<dbReference type="OMA" id="LLHILMM"/>
<dbReference type="Proteomes" id="UP000821853">
    <property type="component" value="Chromosome 10"/>
</dbReference>
<accession>A0A9J6FR40</accession>
<dbReference type="CDD" id="cd01650">
    <property type="entry name" value="RT_nLTR_like"/>
    <property type="match status" value="1"/>
</dbReference>
<comment type="caution">
    <text evidence="3">The sequence shown here is derived from an EMBL/GenBank/DDBJ whole genome shotgun (WGS) entry which is preliminary data.</text>
</comment>
<evidence type="ECO:0000256" key="1">
    <source>
        <dbReference type="SAM" id="MobiDB-lite"/>
    </source>
</evidence>
<sequence length="288" mass="33613">MTEYFNNLQKEVQTEQRPKADRSHTMQNRTEESLLQEISPAELKRHISYLKNQKAAGPDEIPNEFIKAMQSKARETLLHYLNRTLETLQVPQKWKKARIKLLHKGKGKPTDELESYRPIAVLSTVLKLLCTVINRRIQNYCEDSNKLADAQIGFRPNRRTSDHIFTLTQAVEMKHKDKSQLFLAFLDMEKAYDTVPHAKMWDKLEKLNLEDGLIELIKEMYKDRTAIYELDKYKSQEVNINIGLKQGCPLSPTLFNIYINELLNTLDKEGAGLRCRPSRKTERKNIPK</sequence>
<dbReference type="VEuPathDB" id="VectorBase:HLOH_053993"/>
<gene>
    <name evidence="3" type="ORF">HPB48_014869</name>
</gene>
<dbReference type="SUPFAM" id="SSF56672">
    <property type="entry name" value="DNA/RNA polymerases"/>
    <property type="match status" value="1"/>
</dbReference>
<evidence type="ECO:0000313" key="4">
    <source>
        <dbReference type="Proteomes" id="UP000821853"/>
    </source>
</evidence>
<feature type="domain" description="Reverse transcriptase" evidence="2">
    <location>
        <begin position="83"/>
        <end position="288"/>
    </location>
</feature>
<dbReference type="PROSITE" id="PS50878">
    <property type="entry name" value="RT_POL"/>
    <property type="match status" value="1"/>
</dbReference>
<protein>
    <recommendedName>
        <fullName evidence="2">Reverse transcriptase domain-containing protein</fullName>
    </recommendedName>
</protein>
<feature type="compositionally biased region" description="Basic and acidic residues" evidence="1">
    <location>
        <begin position="12"/>
        <end position="32"/>
    </location>
</feature>
<dbReference type="AlphaFoldDB" id="A0A9J6FR40"/>
<dbReference type="EMBL" id="JABSTR010000002">
    <property type="protein sequence ID" value="KAH9364736.1"/>
    <property type="molecule type" value="Genomic_DNA"/>
</dbReference>
<feature type="region of interest" description="Disordered" evidence="1">
    <location>
        <begin position="1"/>
        <end position="33"/>
    </location>
</feature>
<feature type="compositionally biased region" description="Polar residues" evidence="1">
    <location>
        <begin position="1"/>
        <end position="11"/>
    </location>
</feature>
<name>A0A9J6FR40_HAELO</name>
<dbReference type="InterPro" id="IPR000477">
    <property type="entry name" value="RT_dom"/>
</dbReference>
<dbReference type="OrthoDB" id="6510183at2759"/>
<reference evidence="3 4" key="1">
    <citation type="journal article" date="2020" name="Cell">
        <title>Large-Scale Comparative Analyses of Tick Genomes Elucidate Their Genetic Diversity and Vector Capacities.</title>
        <authorList>
            <consortium name="Tick Genome and Microbiome Consortium (TIGMIC)"/>
            <person name="Jia N."/>
            <person name="Wang J."/>
            <person name="Shi W."/>
            <person name="Du L."/>
            <person name="Sun Y."/>
            <person name="Zhan W."/>
            <person name="Jiang J.F."/>
            <person name="Wang Q."/>
            <person name="Zhang B."/>
            <person name="Ji P."/>
            <person name="Bell-Sakyi L."/>
            <person name="Cui X.M."/>
            <person name="Yuan T.T."/>
            <person name="Jiang B.G."/>
            <person name="Yang W.F."/>
            <person name="Lam T.T."/>
            <person name="Chang Q.C."/>
            <person name="Ding S.J."/>
            <person name="Wang X.J."/>
            <person name="Zhu J.G."/>
            <person name="Ruan X.D."/>
            <person name="Zhao L."/>
            <person name="Wei J.T."/>
            <person name="Ye R.Z."/>
            <person name="Que T.C."/>
            <person name="Du C.H."/>
            <person name="Zhou Y.H."/>
            <person name="Cheng J.X."/>
            <person name="Dai P.F."/>
            <person name="Guo W.B."/>
            <person name="Han X.H."/>
            <person name="Huang E.J."/>
            <person name="Li L.F."/>
            <person name="Wei W."/>
            <person name="Gao Y.C."/>
            <person name="Liu J.Z."/>
            <person name="Shao H.Z."/>
            <person name="Wang X."/>
            <person name="Wang C.C."/>
            <person name="Yang T.C."/>
            <person name="Huo Q.B."/>
            <person name="Li W."/>
            <person name="Chen H.Y."/>
            <person name="Chen S.E."/>
            <person name="Zhou L.G."/>
            <person name="Ni X.B."/>
            <person name="Tian J.H."/>
            <person name="Sheng Y."/>
            <person name="Liu T."/>
            <person name="Pan Y.S."/>
            <person name="Xia L.Y."/>
            <person name="Li J."/>
            <person name="Zhao F."/>
            <person name="Cao W.C."/>
        </authorList>
    </citation>
    <scope>NUCLEOTIDE SEQUENCE [LARGE SCALE GENOMIC DNA]</scope>
    <source>
        <strain evidence="3">HaeL-2018</strain>
    </source>
</reference>
<keyword evidence="4" id="KW-1185">Reference proteome</keyword>
<organism evidence="3 4">
    <name type="scientific">Haemaphysalis longicornis</name>
    <name type="common">Bush tick</name>
    <dbReference type="NCBI Taxonomy" id="44386"/>
    <lineage>
        <taxon>Eukaryota</taxon>
        <taxon>Metazoa</taxon>
        <taxon>Ecdysozoa</taxon>
        <taxon>Arthropoda</taxon>
        <taxon>Chelicerata</taxon>
        <taxon>Arachnida</taxon>
        <taxon>Acari</taxon>
        <taxon>Parasitiformes</taxon>
        <taxon>Ixodida</taxon>
        <taxon>Ixodoidea</taxon>
        <taxon>Ixodidae</taxon>
        <taxon>Haemaphysalinae</taxon>
        <taxon>Haemaphysalis</taxon>
    </lineage>
</organism>
<dbReference type="PANTHER" id="PTHR19446">
    <property type="entry name" value="REVERSE TRANSCRIPTASES"/>
    <property type="match status" value="1"/>
</dbReference>
<proteinExistence type="predicted"/>
<dbReference type="GO" id="GO:0071897">
    <property type="term" value="P:DNA biosynthetic process"/>
    <property type="evidence" value="ECO:0007669"/>
    <property type="project" value="UniProtKB-ARBA"/>
</dbReference>
<dbReference type="InterPro" id="IPR043502">
    <property type="entry name" value="DNA/RNA_pol_sf"/>
</dbReference>